<gene>
    <name evidence="1" type="ORF">CGLY_16745</name>
</gene>
<dbReference type="EMBL" id="CP006843">
    <property type="protein sequence ID" value="AHW65722.1"/>
    <property type="molecule type" value="Genomic_DNA"/>
</dbReference>
<protein>
    <submittedName>
        <fullName evidence="1">Putative membrane protein</fullName>
    </submittedName>
</protein>
<dbReference type="AlphaFoldDB" id="X5DYQ8"/>
<name>X5DYQ8_9CORY</name>
<dbReference type="HOGENOM" id="CLU_3116857_0_0_11"/>
<evidence type="ECO:0000313" key="1">
    <source>
        <dbReference type="EMBL" id="AHW65722.1"/>
    </source>
</evidence>
<keyword evidence="2" id="KW-1185">Reference proteome</keyword>
<dbReference type="KEGG" id="cgy:CGLY_16745"/>
<reference evidence="1 2" key="1">
    <citation type="journal article" date="2015" name="Int. J. Syst. Evol. Microbiol.">
        <title>Revisiting Corynebacterium glyciniphilum (ex Kubota et al., 1972) sp. nov., nom. rev., isolated from putrefied banana.</title>
        <authorList>
            <person name="Al-Dilaimi A."/>
            <person name="Bednarz H."/>
            <person name="Lomker A."/>
            <person name="Niehaus K."/>
            <person name="Kalinowski J."/>
            <person name="Ruckert C."/>
        </authorList>
    </citation>
    <scope>NUCLEOTIDE SEQUENCE [LARGE SCALE GENOMIC DNA]</scope>
    <source>
        <strain evidence="1">AJ 3170</strain>
        <plasmid evidence="2">Plasmid pCgly1</plasmid>
    </source>
</reference>
<accession>X5DYQ8</accession>
<evidence type="ECO:0000313" key="2">
    <source>
        <dbReference type="Proteomes" id="UP000023703"/>
    </source>
</evidence>
<organism evidence="1 2">
    <name type="scientific">Corynebacterium glyciniphilum AJ 3170</name>
    <dbReference type="NCBI Taxonomy" id="1404245"/>
    <lineage>
        <taxon>Bacteria</taxon>
        <taxon>Bacillati</taxon>
        <taxon>Actinomycetota</taxon>
        <taxon>Actinomycetes</taxon>
        <taxon>Mycobacteriales</taxon>
        <taxon>Corynebacteriaceae</taxon>
        <taxon>Corynebacterium</taxon>
    </lineage>
</organism>
<keyword evidence="1" id="KW-0614">Plasmid</keyword>
<sequence>MVQSARTGRLFLGGRSGSRGPWSSLATGGAVGSTVTTTAIYTYPGNLDQP</sequence>
<proteinExistence type="predicted"/>
<geneLocation type="plasmid" evidence="1 2">
    <name>pCgly1</name>
</geneLocation>
<dbReference type="Proteomes" id="UP000023703">
    <property type="component" value="Plasmid pCgly1"/>
</dbReference>